<gene>
    <name evidence="1" type="ORF">IWX46DRAFT_225918</name>
</gene>
<sequence>MSSTPCGLWVRRWPRLLLLDSECDAPVRSRDGPGAAQTWCCGERTCWLRWRDCAMRSVKIMAGGTVPVAASAEGKQTSVLASFCPIAPQVQFDLHHHAMRIRSSTRLRLFLRLPDQISRRSASVIRSQPTRYMPEQCIASCNAHSLPASSCSPDLWRQQHPTECHRFSAPLRPFVSSPRYPSQAKPALYPPAV</sequence>
<evidence type="ECO:0000313" key="2">
    <source>
        <dbReference type="Proteomes" id="UP001365128"/>
    </source>
</evidence>
<dbReference type="EMBL" id="JBBPDW010000003">
    <property type="protein sequence ID" value="KAK7554701.1"/>
    <property type="molecule type" value="Genomic_DNA"/>
</dbReference>
<comment type="caution">
    <text evidence="1">The sequence shown here is derived from an EMBL/GenBank/DDBJ whole genome shotgun (WGS) entry which is preliminary data.</text>
</comment>
<protein>
    <submittedName>
        <fullName evidence="1">Uncharacterized protein</fullName>
    </submittedName>
</protein>
<organism evidence="1 2">
    <name type="scientific">Phyllosticta citricarpa</name>
    <dbReference type="NCBI Taxonomy" id="55181"/>
    <lineage>
        <taxon>Eukaryota</taxon>
        <taxon>Fungi</taxon>
        <taxon>Dikarya</taxon>
        <taxon>Ascomycota</taxon>
        <taxon>Pezizomycotina</taxon>
        <taxon>Dothideomycetes</taxon>
        <taxon>Dothideomycetes incertae sedis</taxon>
        <taxon>Botryosphaeriales</taxon>
        <taxon>Phyllostictaceae</taxon>
        <taxon>Phyllosticta</taxon>
    </lineage>
</organism>
<accession>A0ABR1MNR6</accession>
<reference evidence="1 2" key="1">
    <citation type="submission" date="2024-04" db="EMBL/GenBank/DDBJ databases">
        <title>Phyllosticta paracitricarpa is synonymous to the EU quarantine fungus P. citricarpa based on phylogenomic analyses.</title>
        <authorList>
            <consortium name="Lawrence Berkeley National Laboratory"/>
            <person name="Van Ingen-Buijs V.A."/>
            <person name="Van Westerhoven A.C."/>
            <person name="Haridas S."/>
            <person name="Skiadas P."/>
            <person name="Martin F."/>
            <person name="Groenewald J.Z."/>
            <person name="Crous P.W."/>
            <person name="Seidl M.F."/>
        </authorList>
    </citation>
    <scope>NUCLEOTIDE SEQUENCE [LARGE SCALE GENOMIC DNA]</scope>
    <source>
        <strain evidence="1 2">CBS 122670</strain>
    </source>
</reference>
<dbReference type="Proteomes" id="UP001365128">
    <property type="component" value="Unassembled WGS sequence"/>
</dbReference>
<evidence type="ECO:0000313" key="1">
    <source>
        <dbReference type="EMBL" id="KAK7554701.1"/>
    </source>
</evidence>
<keyword evidence="2" id="KW-1185">Reference proteome</keyword>
<proteinExistence type="predicted"/>
<name>A0ABR1MNR6_9PEZI</name>